<organism evidence="2 3">
    <name type="scientific">Plantactinospora veratri</name>
    <dbReference type="NCBI Taxonomy" id="1436122"/>
    <lineage>
        <taxon>Bacteria</taxon>
        <taxon>Bacillati</taxon>
        <taxon>Actinomycetota</taxon>
        <taxon>Actinomycetes</taxon>
        <taxon>Micromonosporales</taxon>
        <taxon>Micromonosporaceae</taxon>
        <taxon>Plantactinospora</taxon>
    </lineage>
</organism>
<dbReference type="SUPFAM" id="SSF48452">
    <property type="entry name" value="TPR-like"/>
    <property type="match status" value="2"/>
</dbReference>
<dbReference type="RefSeq" id="WP_331207631.1">
    <property type="nucleotide sequence ID" value="NZ_JAZGQL010000007.1"/>
</dbReference>
<sequence>MGVAGAPVRVFISYAHQDSDHGELVRRLWLLLRSLGVDAKLDVTATAHRQFWPDWMSEQVREAAFVLVVASPAYRERGEDRGDRSTGRGVRWEARLLKERWYADPEAGLRSILPVVLPDGDVDGLPDWLVPVGGSVYHVPELTATGVEELLRVLTAQPQEVEPPVGTVPWLPPRSTAPATGPTAVPPVGTERVGLSTELLINARLADQRLTCEVSLAGTPVCRREAVLPVEVGRVWDSLTGPVVVARERFAEVGRVLAGVVFDELGQSVVADLVARLRPGDQVEVVWCADGAALGVPVELLRLTTTDGEQLGPLALIGGVSVRRLVRGVGAVGTAGLPGPLRVLAAVAAPEETRTANAALDVEAEMQALLDAVGGLVTGPGGQVRILEVASLAQITAALRETEFHVLHLSAHGSPSEVELEDEDGNPQPVGARELMNAIKDAGAAVPLIVLSSCAGAADDGDALATAMVAAGADRVLAMQASVTDGYATRLLAEFYRELASTSAGRVPSVGDALARARRGVERARRADDRLPRPEYAVATLLCAGADRPLIDTGRPEVDLTTVVVPSGTSVRELGLGQLIGRRSQLREATGVLRRTERARDRYGVISGVQVIGVGGIGKTALAGRLVTRLRGDGMLPVVHEGRWNPSAVFAGMAAVLEAARPGNPVAATLDSVEVPDTAKAALVAKVLGAVPVLLVFDDFEQNLSPGGAAFLDPAFDEVFSGWCEAAQAGAVLVTCRYPLPGDDRYLVPVPVGPLSPAELRRLLLRLPALRGLADDDLRLLTRTIGGHPRLIEYVDALLRGRPARFREVQAKLRRLADREGIDLRRPRPVGAAVEDALLLGGGDILLDELLGLLTEHEREVLGQLAVSRAPMSLDDLAYALAGPESAEAGSEAPVPLTQLAAEVERLGDLTLLAPGDEILVHPWTAELLGRRPDPDAARRHAHALRMRVRRLREGRHEYDDLIDIVRHLAAIGQYDDIPELAQGVVTALPGVLAAAAYLAEIRPLIPRTEPAWAQVVKQEFEAVRAAGDLTSARTLLYDIRQAVEQRLATNPGDEQATADLSVLLVDLGDLAITTADLETARGHYQSALDLGAALSADVYNNPWWRNRPALIRDRLGTIARAAGDLTTAHQHYQASLDIAQRLTATDPSNTRWQRDLSASHDRLGDIAIAAGDLTTARQHYQASLDLTKRLAAADPSNTEWQRDLSISHNKLGDVAGSAGDLTTARQHYQASLDIRQRLTTTDPSNSQWQRDLSISHNRLGDVARGTGDLTTAHQHYQASLAITQRLTATDPSNTEWQRDLSISHDRCGDVAVAAGDLTTARQHYQASLNIRQRLTTTDPSNTEWQRDLSISHNKLGDVAVAADDLTTARQHYQASLDIAHRLTATDPSNTGWQRDLSISHNRLGDIARGTDDLTTARQQYQASLDITQRLAAADPSNTGWQRDLSISHNRLGDIARGTDDLTTARRHYQASLDIRQRLTTTDPSNSQWQRDLVETAAKLADLETENREL</sequence>
<keyword evidence="3" id="KW-1185">Reference proteome</keyword>
<dbReference type="Gene3D" id="1.25.40.10">
    <property type="entry name" value="Tetratricopeptide repeat domain"/>
    <property type="match status" value="3"/>
</dbReference>
<dbReference type="EMBL" id="JAZGQL010000007">
    <property type="protein sequence ID" value="MEE6307312.1"/>
    <property type="molecule type" value="Genomic_DNA"/>
</dbReference>
<dbReference type="InterPro" id="IPR011990">
    <property type="entry name" value="TPR-like_helical_dom_sf"/>
</dbReference>
<evidence type="ECO:0000259" key="1">
    <source>
        <dbReference type="PROSITE" id="PS51534"/>
    </source>
</evidence>
<feature type="domain" description="SEFIR" evidence="1">
    <location>
        <begin position="7"/>
        <end position="148"/>
    </location>
</feature>
<dbReference type="InterPro" id="IPR019734">
    <property type="entry name" value="TPR_rpt"/>
</dbReference>
<gene>
    <name evidence="2" type="ORF">V1634_10800</name>
</gene>
<protein>
    <submittedName>
        <fullName evidence="2">CHAT domain-containing protein</fullName>
    </submittedName>
</protein>
<dbReference type="PROSITE" id="PS51534">
    <property type="entry name" value="SEFIR"/>
    <property type="match status" value="1"/>
</dbReference>
<proteinExistence type="predicted"/>
<reference evidence="2 3" key="1">
    <citation type="submission" date="2024-01" db="EMBL/GenBank/DDBJ databases">
        <title>Genome insights into Plantactinospora veratri sp. nov.</title>
        <authorList>
            <person name="Wang L."/>
        </authorList>
    </citation>
    <scope>NUCLEOTIDE SEQUENCE [LARGE SCALE GENOMIC DNA]</scope>
    <source>
        <strain evidence="2 3">NEAU-FHS4</strain>
    </source>
</reference>
<name>A0ABU7SBI8_9ACTN</name>
<dbReference type="Pfam" id="PF13676">
    <property type="entry name" value="TIR_2"/>
    <property type="match status" value="1"/>
</dbReference>
<dbReference type="PANTHER" id="PTHR10098">
    <property type="entry name" value="RAPSYN-RELATED"/>
    <property type="match status" value="1"/>
</dbReference>
<evidence type="ECO:0000313" key="3">
    <source>
        <dbReference type="Proteomes" id="UP001339911"/>
    </source>
</evidence>
<dbReference type="InterPro" id="IPR000157">
    <property type="entry name" value="TIR_dom"/>
</dbReference>
<dbReference type="SUPFAM" id="SSF52200">
    <property type="entry name" value="Toll/Interleukin receptor TIR domain"/>
    <property type="match status" value="1"/>
</dbReference>
<dbReference type="InterPro" id="IPR027417">
    <property type="entry name" value="P-loop_NTPase"/>
</dbReference>
<dbReference type="Pfam" id="PF12770">
    <property type="entry name" value="CHAT"/>
    <property type="match status" value="1"/>
</dbReference>
<evidence type="ECO:0000313" key="2">
    <source>
        <dbReference type="EMBL" id="MEE6307312.1"/>
    </source>
</evidence>
<dbReference type="SUPFAM" id="SSF52540">
    <property type="entry name" value="P-loop containing nucleoside triphosphate hydrolases"/>
    <property type="match status" value="1"/>
</dbReference>
<dbReference type="Gene3D" id="3.40.50.10140">
    <property type="entry name" value="Toll/interleukin-1 receptor homology (TIR) domain"/>
    <property type="match status" value="1"/>
</dbReference>
<dbReference type="InterPro" id="IPR024983">
    <property type="entry name" value="CHAT_dom"/>
</dbReference>
<dbReference type="Gene3D" id="3.40.50.300">
    <property type="entry name" value="P-loop containing nucleotide triphosphate hydrolases"/>
    <property type="match status" value="1"/>
</dbReference>
<dbReference type="InterPro" id="IPR013568">
    <property type="entry name" value="SEFIR_dom"/>
</dbReference>
<accession>A0ABU7SBI8</accession>
<dbReference type="SMART" id="SM00028">
    <property type="entry name" value="TPR"/>
    <property type="match status" value="9"/>
</dbReference>
<comment type="caution">
    <text evidence="2">The sequence shown here is derived from an EMBL/GenBank/DDBJ whole genome shotgun (WGS) entry which is preliminary data.</text>
</comment>
<dbReference type="Proteomes" id="UP001339911">
    <property type="component" value="Unassembled WGS sequence"/>
</dbReference>
<dbReference type="InterPro" id="IPR035897">
    <property type="entry name" value="Toll_tir_struct_dom_sf"/>
</dbReference>